<dbReference type="GO" id="GO:0005576">
    <property type="term" value="C:extracellular region"/>
    <property type="evidence" value="ECO:0007669"/>
    <property type="project" value="UniProtKB-SubCell"/>
</dbReference>
<comment type="subcellular location">
    <subcellularLocation>
        <location evidence="20">Secreted</location>
    </subcellularLocation>
</comment>
<evidence type="ECO:0000256" key="5">
    <source>
        <dbReference type="ARBA" id="ARBA00022525"/>
    </source>
</evidence>
<dbReference type="CDD" id="cd00693">
    <property type="entry name" value="secretory_peroxidase"/>
    <property type="match status" value="1"/>
</dbReference>
<dbReference type="PROSITE" id="PS50873">
    <property type="entry name" value="PEROXIDASE_4"/>
    <property type="match status" value="1"/>
</dbReference>
<name>A0A0H4CUQ3_BETPL</name>
<evidence type="ECO:0000256" key="12">
    <source>
        <dbReference type="ARBA" id="ARBA00023004"/>
    </source>
</evidence>
<dbReference type="GO" id="GO:0042744">
    <property type="term" value="P:hydrogen peroxide catabolic process"/>
    <property type="evidence" value="ECO:0007669"/>
    <property type="project" value="UniProtKB-KW"/>
</dbReference>
<feature type="binding site" evidence="17">
    <location>
        <position position="241"/>
    </location>
    <ligand>
        <name>Ca(2+)</name>
        <dbReference type="ChEBI" id="CHEBI:29108"/>
        <label>2</label>
    </ligand>
</feature>
<dbReference type="FunFam" id="1.10.420.10:FF:000007">
    <property type="entry name" value="Peroxidase"/>
    <property type="match status" value="1"/>
</dbReference>
<dbReference type="InterPro" id="IPR000823">
    <property type="entry name" value="Peroxidase_pln"/>
</dbReference>
<comment type="similarity">
    <text evidence="20">Belongs to the peroxidase family. Classical plant (class III) peroxidase subfamily.</text>
</comment>
<feature type="site" description="Transition state stabilizer" evidence="18">
    <location>
        <position position="55"/>
    </location>
</feature>
<feature type="disulfide bond" evidence="19">
    <location>
        <begin position="61"/>
        <end position="66"/>
    </location>
</feature>
<evidence type="ECO:0000256" key="7">
    <source>
        <dbReference type="ARBA" id="ARBA00022617"/>
    </source>
</evidence>
<evidence type="ECO:0000256" key="13">
    <source>
        <dbReference type="ARBA" id="ARBA00023157"/>
    </source>
</evidence>
<comment type="catalytic activity">
    <reaction evidence="1 20">
        <text>2 a phenolic donor + H2O2 = 2 a phenolic radical donor + 2 H2O</text>
        <dbReference type="Rhea" id="RHEA:56136"/>
        <dbReference type="ChEBI" id="CHEBI:15377"/>
        <dbReference type="ChEBI" id="CHEBI:16240"/>
        <dbReference type="ChEBI" id="CHEBI:139520"/>
        <dbReference type="ChEBI" id="CHEBI:139521"/>
        <dbReference type="EC" id="1.11.1.7"/>
    </reaction>
</comment>
<keyword evidence="6 20" id="KW-0575">Peroxidase</keyword>
<evidence type="ECO:0000256" key="15">
    <source>
        <dbReference type="PIRSR" id="PIRSR600823-1"/>
    </source>
</evidence>
<evidence type="ECO:0000256" key="16">
    <source>
        <dbReference type="PIRSR" id="PIRSR600823-2"/>
    </source>
</evidence>
<keyword evidence="14 20" id="KW-0376">Hydrogen peroxide</keyword>
<feature type="binding site" evidence="17">
    <location>
        <position position="233"/>
    </location>
    <ligand>
        <name>Ca(2+)</name>
        <dbReference type="ChEBI" id="CHEBI:29108"/>
        <label>2</label>
    </ligand>
</feature>
<keyword evidence="13 19" id="KW-1015">Disulfide bond</keyword>
<proteinExistence type="evidence at transcript level"/>
<feature type="binding site" evidence="17">
    <location>
        <position position="67"/>
    </location>
    <ligand>
        <name>Ca(2+)</name>
        <dbReference type="ChEBI" id="CHEBI:29108"/>
        <label>1</label>
    </ligand>
</feature>
<evidence type="ECO:0000256" key="3">
    <source>
        <dbReference type="ARBA" id="ARBA00006873"/>
    </source>
</evidence>
<organism evidence="22">
    <name type="scientific">Betula platyphylla</name>
    <name type="common">Asian white birch</name>
    <dbReference type="NCBI Taxonomy" id="78630"/>
    <lineage>
        <taxon>Eukaryota</taxon>
        <taxon>Viridiplantae</taxon>
        <taxon>Streptophyta</taxon>
        <taxon>Embryophyta</taxon>
        <taxon>Tracheophyta</taxon>
        <taxon>Spermatophyta</taxon>
        <taxon>Magnoliopsida</taxon>
        <taxon>eudicotyledons</taxon>
        <taxon>Gunneridae</taxon>
        <taxon>Pentapetalae</taxon>
        <taxon>rosids</taxon>
        <taxon>fabids</taxon>
        <taxon>Fagales</taxon>
        <taxon>Betulaceae</taxon>
        <taxon>Betula</taxon>
    </lineage>
</organism>
<feature type="binding site" evidence="17">
    <location>
        <position position="63"/>
    </location>
    <ligand>
        <name>Ca(2+)</name>
        <dbReference type="ChEBI" id="CHEBI:29108"/>
        <label>1</label>
    </ligand>
</feature>
<feature type="chain" id="PRO_5005118784" description="Peroxidase" evidence="20">
    <location>
        <begin position="18"/>
        <end position="325"/>
    </location>
</feature>
<comment type="similarity">
    <text evidence="3">Belongs to the peroxidase family. Ascorbate peroxidase subfamily.</text>
</comment>
<dbReference type="SUPFAM" id="SSF48113">
    <property type="entry name" value="Heme-dependent peroxidases"/>
    <property type="match status" value="1"/>
</dbReference>
<evidence type="ECO:0000256" key="20">
    <source>
        <dbReference type="RuleBase" id="RU362060"/>
    </source>
</evidence>
<feature type="binding site" description="axial binding residue" evidence="17">
    <location>
        <position position="183"/>
    </location>
    <ligand>
        <name>heme b</name>
        <dbReference type="ChEBI" id="CHEBI:60344"/>
    </ligand>
    <ligandPart>
        <name>Fe</name>
        <dbReference type="ChEBI" id="CHEBI:18248"/>
    </ligandPart>
</feature>
<dbReference type="Pfam" id="PF00141">
    <property type="entry name" value="peroxidase"/>
    <property type="match status" value="1"/>
</dbReference>
<dbReference type="InterPro" id="IPR002016">
    <property type="entry name" value="Haem_peroxidase"/>
</dbReference>
<keyword evidence="10 17" id="KW-0106">Calcium</keyword>
<comment type="cofactor">
    <cofactor evidence="17 20">
        <name>Ca(2+)</name>
        <dbReference type="ChEBI" id="CHEBI:29108"/>
    </cofactor>
    <text evidence="17 20">Binds 2 calcium ions per subunit.</text>
</comment>
<evidence type="ECO:0000256" key="4">
    <source>
        <dbReference type="ARBA" id="ARBA00012313"/>
    </source>
</evidence>
<feature type="domain" description="Plant heme peroxidase family profile" evidence="21">
    <location>
        <begin position="18"/>
        <end position="313"/>
    </location>
</feature>
<feature type="binding site" evidence="17">
    <location>
        <position position="60"/>
    </location>
    <ligand>
        <name>Ca(2+)</name>
        <dbReference type="ChEBI" id="CHEBI:29108"/>
        <label>1</label>
    </ligand>
</feature>
<keyword evidence="9 20" id="KW-0732">Signal</keyword>
<evidence type="ECO:0000313" key="22">
    <source>
        <dbReference type="EMBL" id="AKN79302.1"/>
    </source>
</evidence>
<feature type="binding site" evidence="16">
    <location>
        <position position="153"/>
    </location>
    <ligand>
        <name>substrate</name>
    </ligand>
</feature>
<dbReference type="PANTHER" id="PTHR31517:SF59">
    <property type="entry name" value="PEROXIDASE"/>
    <property type="match status" value="1"/>
</dbReference>
<reference evidence="22" key="1">
    <citation type="submission" date="2015-01" db="EMBL/GenBank/DDBJ databases">
        <title>The molecular mechanism of BplMYB46 from Betula platyphylla in mediating drought and salt tolerance and formation of secondary wall.</title>
        <authorList>
            <person name="Guo H."/>
            <person name="Yang C."/>
            <person name="Wang Y."/>
            <person name="Wang C."/>
        </authorList>
    </citation>
    <scope>NUCLEOTIDE SEQUENCE</scope>
</reference>
<evidence type="ECO:0000256" key="8">
    <source>
        <dbReference type="ARBA" id="ARBA00022723"/>
    </source>
</evidence>
<feature type="binding site" evidence="17">
    <location>
        <position position="184"/>
    </location>
    <ligand>
        <name>Ca(2+)</name>
        <dbReference type="ChEBI" id="CHEBI:29108"/>
        <label>2</label>
    </ligand>
</feature>
<dbReference type="InterPro" id="IPR019793">
    <property type="entry name" value="Peroxidases_heam-ligand_BS"/>
</dbReference>
<evidence type="ECO:0000259" key="21">
    <source>
        <dbReference type="PROSITE" id="PS50873"/>
    </source>
</evidence>
<protein>
    <recommendedName>
        <fullName evidence="4 20">Peroxidase</fullName>
        <ecNumber evidence="4 20">1.11.1.7</ecNumber>
    </recommendedName>
</protein>
<feature type="binding site" evidence="17">
    <location>
        <position position="236"/>
    </location>
    <ligand>
        <name>Ca(2+)</name>
        <dbReference type="ChEBI" id="CHEBI:29108"/>
        <label>2</label>
    </ligand>
</feature>
<evidence type="ECO:0000256" key="10">
    <source>
        <dbReference type="ARBA" id="ARBA00022837"/>
    </source>
</evidence>
<evidence type="ECO:0000256" key="14">
    <source>
        <dbReference type="ARBA" id="ARBA00023324"/>
    </source>
</evidence>
<feature type="binding site" evidence="17">
    <location>
        <position position="65"/>
    </location>
    <ligand>
        <name>Ca(2+)</name>
        <dbReference type="ChEBI" id="CHEBI:29108"/>
        <label>1</label>
    </ligand>
</feature>
<dbReference type="PRINTS" id="PR00461">
    <property type="entry name" value="PLPEROXIDASE"/>
</dbReference>
<dbReference type="EMBL" id="KP711304">
    <property type="protein sequence ID" value="AKN79302.1"/>
    <property type="molecule type" value="mRNA"/>
</dbReference>
<keyword evidence="11 20" id="KW-0560">Oxidoreductase</keyword>
<feature type="binding site" evidence="17">
    <location>
        <position position="81"/>
    </location>
    <ligand>
        <name>Ca(2+)</name>
        <dbReference type="ChEBI" id="CHEBI:29108"/>
        <label>1</label>
    </ligand>
</feature>
<dbReference type="Gene3D" id="1.10.420.10">
    <property type="entry name" value="Peroxidase, domain 2"/>
    <property type="match status" value="1"/>
</dbReference>
<comment type="cofactor">
    <cofactor evidence="17 20">
        <name>heme b</name>
        <dbReference type="ChEBI" id="CHEBI:60344"/>
    </cofactor>
    <text evidence="17 20">Binds 1 heme b (iron(II)-protoporphyrin IX) group per subunit.</text>
</comment>
<dbReference type="GO" id="GO:0140825">
    <property type="term" value="F:lactoperoxidase activity"/>
    <property type="evidence" value="ECO:0007669"/>
    <property type="project" value="UniProtKB-EC"/>
</dbReference>
<dbReference type="GO" id="GO:0006979">
    <property type="term" value="P:response to oxidative stress"/>
    <property type="evidence" value="ECO:0007669"/>
    <property type="project" value="UniProtKB-UniRule"/>
</dbReference>
<evidence type="ECO:0000256" key="17">
    <source>
        <dbReference type="PIRSR" id="PIRSR600823-3"/>
    </source>
</evidence>
<feature type="active site" description="Proton acceptor" evidence="15">
    <location>
        <position position="59"/>
    </location>
</feature>
<feature type="disulfide bond" evidence="19">
    <location>
        <begin position="190"/>
        <end position="222"/>
    </location>
</feature>
<dbReference type="AlphaFoldDB" id="A0A0H4CUQ3"/>
<evidence type="ECO:0000256" key="1">
    <source>
        <dbReference type="ARBA" id="ARBA00000189"/>
    </source>
</evidence>
<dbReference type="PANTHER" id="PTHR31517">
    <property type="match status" value="1"/>
</dbReference>
<evidence type="ECO:0000256" key="9">
    <source>
        <dbReference type="ARBA" id="ARBA00022729"/>
    </source>
</evidence>
<accession>A0A0H4CUQ3</accession>
<evidence type="ECO:0000256" key="11">
    <source>
        <dbReference type="ARBA" id="ARBA00023002"/>
    </source>
</evidence>
<dbReference type="InterPro" id="IPR010255">
    <property type="entry name" value="Haem_peroxidase_sf"/>
</dbReference>
<dbReference type="PROSITE" id="PS00435">
    <property type="entry name" value="PEROXIDASE_1"/>
    <property type="match status" value="1"/>
</dbReference>
<evidence type="ECO:0000256" key="6">
    <source>
        <dbReference type="ARBA" id="ARBA00022559"/>
    </source>
</evidence>
<evidence type="ECO:0000256" key="19">
    <source>
        <dbReference type="PIRSR" id="PIRSR600823-5"/>
    </source>
</evidence>
<evidence type="ECO:0000256" key="2">
    <source>
        <dbReference type="ARBA" id="ARBA00002322"/>
    </source>
</evidence>
<dbReference type="EC" id="1.11.1.7" evidence="4 20"/>
<feature type="disulfide bond" evidence="19">
    <location>
        <begin position="113"/>
        <end position="309"/>
    </location>
</feature>
<dbReference type="InterPro" id="IPR033905">
    <property type="entry name" value="Secretory_peroxidase"/>
</dbReference>
<keyword evidence="5 20" id="KW-0964">Secreted</keyword>
<comment type="function">
    <text evidence="2">Removal of H(2)O(2), oxidation of toxic reductants, biosynthesis and degradation of lignin, suberization, auxin catabolism, response to environmental stresses such as wounding, pathogen attack and oxidative stress. These functions might be dependent on each isozyme/isoform in each plant tissue.</text>
</comment>
<dbReference type="GO" id="GO:0046872">
    <property type="term" value="F:metal ion binding"/>
    <property type="evidence" value="ECO:0007669"/>
    <property type="project" value="UniProtKB-UniRule"/>
</dbReference>
<keyword evidence="7 20" id="KW-0349">Heme</keyword>
<keyword evidence="8 17" id="KW-0479">Metal-binding</keyword>
<dbReference type="GO" id="GO:0020037">
    <property type="term" value="F:heme binding"/>
    <property type="evidence" value="ECO:0007669"/>
    <property type="project" value="UniProtKB-UniRule"/>
</dbReference>
<feature type="signal peptide" evidence="20">
    <location>
        <begin position="1"/>
        <end position="17"/>
    </location>
</feature>
<dbReference type="Gene3D" id="1.10.520.10">
    <property type="match status" value="1"/>
</dbReference>
<dbReference type="PRINTS" id="PR00458">
    <property type="entry name" value="PEROXIDASE"/>
</dbReference>
<sequence>MKIKFPLFFFLLPLVFAELQVGFYKSTCPQAESIVQQVIQTEFCRDPSITAALLRMHFHDCFVTGCDASILIDSTRNKPSEKAAGPNLTVRGFEVIDNAKKRLEAACPSIVSCADIITLATRDAIALAGGPNYTLPTGRRDGLVSNPDDVLLPGPGISVSGALQVFTAKGMALSEMVTLLGAHTVGIAHCFFFDYRLSNYEGSGAPDPSMDPGLVAELNVTCARNENATAFLDQSTSLTMDNEYFKQILLRKGILQIDQELALDRSTAGIVSGFASDRIVFQRSFAKAMRKLGSVQVLVGKAGEIRKNCRVFNTATKSTKEIRAF</sequence>
<gene>
    <name evidence="22" type="primary">POD9</name>
</gene>
<dbReference type="FunFam" id="1.10.520.10:FF:000001">
    <property type="entry name" value="Peroxidase"/>
    <property type="match status" value="1"/>
</dbReference>
<feature type="binding site" evidence="17">
    <location>
        <position position="69"/>
    </location>
    <ligand>
        <name>Ca(2+)</name>
        <dbReference type="ChEBI" id="CHEBI:29108"/>
        <label>1</label>
    </ligand>
</feature>
<dbReference type="InterPro" id="IPR019794">
    <property type="entry name" value="Peroxidases_AS"/>
</dbReference>
<evidence type="ECO:0000256" key="18">
    <source>
        <dbReference type="PIRSR" id="PIRSR600823-4"/>
    </source>
</evidence>
<feature type="disulfide bond" evidence="19">
    <location>
        <begin position="28"/>
        <end position="107"/>
    </location>
</feature>
<keyword evidence="12 17" id="KW-0408">Iron</keyword>
<dbReference type="PROSITE" id="PS00436">
    <property type="entry name" value="PEROXIDASE_2"/>
    <property type="match status" value="1"/>
</dbReference>